<keyword evidence="4" id="KW-0812">Transmembrane</keyword>
<comment type="similarity">
    <text evidence="2">Belongs to the OmpP1/FadL family.</text>
</comment>
<dbReference type="GO" id="GO:0015483">
    <property type="term" value="F:long-chain fatty acid transporting porin activity"/>
    <property type="evidence" value="ECO:0007669"/>
    <property type="project" value="TreeGrafter"/>
</dbReference>
<evidence type="ECO:0000256" key="6">
    <source>
        <dbReference type="ARBA" id="ARBA00023136"/>
    </source>
</evidence>
<dbReference type="Gene3D" id="2.40.160.60">
    <property type="entry name" value="Outer membrane protein transport protein (OMPP1/FadL/TodX)"/>
    <property type="match status" value="1"/>
</dbReference>
<keyword evidence="6" id="KW-0472">Membrane</keyword>
<evidence type="ECO:0000256" key="3">
    <source>
        <dbReference type="ARBA" id="ARBA00022452"/>
    </source>
</evidence>
<keyword evidence="5 8" id="KW-0732">Signal</keyword>
<dbReference type="PANTHER" id="PTHR35093">
    <property type="entry name" value="OUTER MEMBRANE PROTEIN NMB0088-RELATED"/>
    <property type="match status" value="1"/>
</dbReference>
<comment type="caution">
    <text evidence="9">The sequence shown here is derived from an EMBL/GenBank/DDBJ whole genome shotgun (WGS) entry which is preliminary data.</text>
</comment>
<evidence type="ECO:0000256" key="5">
    <source>
        <dbReference type="ARBA" id="ARBA00022729"/>
    </source>
</evidence>
<evidence type="ECO:0000256" key="2">
    <source>
        <dbReference type="ARBA" id="ARBA00008163"/>
    </source>
</evidence>
<dbReference type="InterPro" id="IPR005017">
    <property type="entry name" value="OMPP1/FadL/TodX"/>
</dbReference>
<evidence type="ECO:0000256" key="4">
    <source>
        <dbReference type="ARBA" id="ARBA00022692"/>
    </source>
</evidence>
<dbReference type="EMBL" id="SLZR01000003">
    <property type="protein sequence ID" value="TCS42598.1"/>
    <property type="molecule type" value="Genomic_DNA"/>
</dbReference>
<evidence type="ECO:0000256" key="8">
    <source>
        <dbReference type="SAM" id="SignalP"/>
    </source>
</evidence>
<protein>
    <submittedName>
        <fullName evidence="9">Long-chain fatty acid transport protein</fullName>
    </submittedName>
</protein>
<dbReference type="Proteomes" id="UP000295793">
    <property type="component" value="Unassembled WGS sequence"/>
</dbReference>
<reference evidence="9 10" key="1">
    <citation type="submission" date="2019-03" db="EMBL/GenBank/DDBJ databases">
        <title>Genomic Encyclopedia of Archaeal and Bacterial Type Strains, Phase II (KMG-II): from individual species to whole genera.</title>
        <authorList>
            <person name="Goeker M."/>
        </authorList>
    </citation>
    <scope>NUCLEOTIDE SEQUENCE [LARGE SCALE GENOMIC DNA]</scope>
    <source>
        <strain evidence="9 10">DSM 15388</strain>
    </source>
</reference>
<gene>
    <name evidence="9" type="ORF">BCF53_103262</name>
</gene>
<dbReference type="AlphaFoldDB" id="A0A4R3I9P5"/>
<accession>A0A4R3I9P5</accession>
<keyword evidence="3" id="KW-1134">Transmembrane beta strand</keyword>
<comment type="subcellular location">
    <subcellularLocation>
        <location evidence="1">Cell outer membrane</location>
        <topology evidence="1">Multi-pass membrane protein</topology>
    </subcellularLocation>
</comment>
<proteinExistence type="inferred from homology"/>
<organism evidence="9 10">
    <name type="scientific">Reinekea marinisedimentorum</name>
    <dbReference type="NCBI Taxonomy" id="230495"/>
    <lineage>
        <taxon>Bacteria</taxon>
        <taxon>Pseudomonadati</taxon>
        <taxon>Pseudomonadota</taxon>
        <taxon>Gammaproteobacteria</taxon>
        <taxon>Oceanospirillales</taxon>
        <taxon>Saccharospirillaceae</taxon>
        <taxon>Reinekea</taxon>
    </lineage>
</organism>
<evidence type="ECO:0000313" key="9">
    <source>
        <dbReference type="EMBL" id="TCS42598.1"/>
    </source>
</evidence>
<feature type="signal peptide" evidence="8">
    <location>
        <begin position="1"/>
        <end position="24"/>
    </location>
</feature>
<feature type="chain" id="PRO_5020306629" evidence="8">
    <location>
        <begin position="25"/>
        <end position="429"/>
    </location>
</feature>
<keyword evidence="10" id="KW-1185">Reference proteome</keyword>
<name>A0A4R3I9P5_9GAMM</name>
<dbReference type="PANTHER" id="PTHR35093:SF8">
    <property type="entry name" value="OUTER MEMBRANE PROTEIN NMB0088-RELATED"/>
    <property type="match status" value="1"/>
</dbReference>
<evidence type="ECO:0000256" key="1">
    <source>
        <dbReference type="ARBA" id="ARBA00004571"/>
    </source>
</evidence>
<evidence type="ECO:0000256" key="7">
    <source>
        <dbReference type="ARBA" id="ARBA00023237"/>
    </source>
</evidence>
<keyword evidence="7" id="KW-0998">Cell outer membrane</keyword>
<sequence length="429" mass="46692">MKLNKITLAIAAAGSLAATPYVTAAGFQVTNHSASGLGRANAGDAVIADNSSVIANNPAAIMLLDQWEISFGTNAVAPNTDVTDVTLNSALSLEDDEDVTNTSYVPYLYLVRPVNDQLSFGFSVYSDFGTNVEYDDEFNEQASGVTGLFAGYTKIWSINYSGTAGYRVNESLSIGGSVKALNGGGTFERPGPDAGAGESGVDFEGSGWTFGWDIGAVYELSEAHRFGLSYKSAMDLEVDAHGSSTFSTYHPTYGYLSYDIDNLDISLPSIAEFSGYHELNDRLAVHYSAMYIGWGVFEDLVFNLDSDTYTEYTKEYNWNDSWRFSLGSTYSLNEKITLRAGISYDESPISEDDRLFSIVDSNRMWYSTGATWQVNENASVDLGLTYLVGEEIEITESIDTDSDGTSDYTLEGTSETTAWLAGLQVNYKF</sequence>
<dbReference type="GO" id="GO:0009279">
    <property type="term" value="C:cell outer membrane"/>
    <property type="evidence" value="ECO:0007669"/>
    <property type="project" value="UniProtKB-SubCell"/>
</dbReference>
<dbReference type="SUPFAM" id="SSF56935">
    <property type="entry name" value="Porins"/>
    <property type="match status" value="1"/>
</dbReference>
<evidence type="ECO:0000313" key="10">
    <source>
        <dbReference type="Proteomes" id="UP000295793"/>
    </source>
</evidence>
<dbReference type="Pfam" id="PF03349">
    <property type="entry name" value="Toluene_X"/>
    <property type="match status" value="1"/>
</dbReference>